<proteinExistence type="predicted"/>
<accession>A0A849KS47</accession>
<evidence type="ECO:0000313" key="1">
    <source>
        <dbReference type="EMBL" id="NNU63113.1"/>
    </source>
</evidence>
<comment type="caution">
    <text evidence="1">The sequence shown here is derived from an EMBL/GenBank/DDBJ whole genome shotgun (WGS) entry which is preliminary data.</text>
</comment>
<reference evidence="1 2" key="1">
    <citation type="submission" date="2020-05" db="EMBL/GenBank/DDBJ databases">
        <title>Draft Genome Sequence of Ochrobactrum soli Isolated from Stable Fly Gut.</title>
        <authorList>
            <person name="Pileggi M.T."/>
            <person name="Vazhakkala L.J."/>
            <person name="Wong C.N."/>
        </authorList>
    </citation>
    <scope>NUCLEOTIDE SEQUENCE [LARGE SCALE GENOMIC DNA]</scope>
    <source>
        <strain evidence="1 2">MTP-C0764</strain>
    </source>
</reference>
<gene>
    <name evidence="1" type="ORF">HKX02_23080</name>
</gene>
<keyword evidence="2" id="KW-1185">Reference proteome</keyword>
<organism evidence="1 2">
    <name type="scientific">Ochrobactrum soli</name>
    <dbReference type="NCBI Taxonomy" id="2448455"/>
    <lineage>
        <taxon>Bacteria</taxon>
        <taxon>Pseudomonadati</taxon>
        <taxon>Pseudomonadota</taxon>
        <taxon>Alphaproteobacteria</taxon>
        <taxon>Hyphomicrobiales</taxon>
        <taxon>Brucellaceae</taxon>
        <taxon>Brucella/Ochrobactrum group</taxon>
        <taxon>Ochrobactrum</taxon>
    </lineage>
</organism>
<name>A0A849KS47_9HYPH</name>
<dbReference type="Proteomes" id="UP000574931">
    <property type="component" value="Unassembled WGS sequence"/>
</dbReference>
<dbReference type="AlphaFoldDB" id="A0A849KS47"/>
<evidence type="ECO:0000313" key="2">
    <source>
        <dbReference type="Proteomes" id="UP000574931"/>
    </source>
</evidence>
<protein>
    <submittedName>
        <fullName evidence="1">Uncharacterized protein</fullName>
    </submittedName>
</protein>
<dbReference type="EMBL" id="JABFCY010000019">
    <property type="protein sequence ID" value="NNU63113.1"/>
    <property type="molecule type" value="Genomic_DNA"/>
</dbReference>
<sequence>MLQLETVNMAFTKHEAAHGFTFYTYTYGDDPRHCARQFYGSQDEAREDLVDFRTSLIKDQDRDQPIPDMKIVRLRTRPVTQKTLIDLFNGMHGDLGGFIKSREIVEVVTEPQLASRR</sequence>